<dbReference type="InterPro" id="IPR013783">
    <property type="entry name" value="Ig-like_fold"/>
</dbReference>
<evidence type="ECO:0000256" key="1">
    <source>
        <dbReference type="ARBA" id="ARBA00022737"/>
    </source>
</evidence>
<dbReference type="PROSITE" id="PS50853">
    <property type="entry name" value="FN3"/>
    <property type="match status" value="1"/>
</dbReference>
<reference evidence="4 5" key="1">
    <citation type="submission" date="2016-11" db="EMBL/GenBank/DDBJ databases">
        <authorList>
            <person name="Jaros S."/>
            <person name="Januszkiewicz K."/>
            <person name="Wedrychowicz H."/>
        </authorList>
    </citation>
    <scope>NUCLEOTIDE SEQUENCE [LARGE SCALE GENOMIC DNA]</scope>
    <source>
        <strain evidence="4 5">BPI-34</strain>
    </source>
</reference>
<dbReference type="AlphaFoldDB" id="A0A1M7GC31"/>
<protein>
    <submittedName>
        <fullName evidence="4">Fibronectin type III domain-containing protein</fullName>
    </submittedName>
</protein>
<dbReference type="SMART" id="SM00060">
    <property type="entry name" value="FN3"/>
    <property type="match status" value="2"/>
</dbReference>
<accession>A0A1M7GC31</accession>
<dbReference type="EMBL" id="FRCJ01000002">
    <property type="protein sequence ID" value="SHM13860.1"/>
    <property type="molecule type" value="Genomic_DNA"/>
</dbReference>
<evidence type="ECO:0000313" key="4">
    <source>
        <dbReference type="EMBL" id="SHM13860.1"/>
    </source>
</evidence>
<dbReference type="Pfam" id="PF16318">
    <property type="entry name" value="DUF4957"/>
    <property type="match status" value="1"/>
</dbReference>
<dbReference type="RefSeq" id="WP_081372881.1">
    <property type="nucleotide sequence ID" value="NZ_FRCJ01000002.1"/>
</dbReference>
<evidence type="ECO:0000313" key="5">
    <source>
        <dbReference type="Proteomes" id="UP000184280"/>
    </source>
</evidence>
<dbReference type="Pfam" id="PF17161">
    <property type="entry name" value="DUF5123"/>
    <property type="match status" value="1"/>
</dbReference>
<dbReference type="Gene3D" id="2.160.20.10">
    <property type="entry name" value="Single-stranded right-handed beta-helix, Pectin lyase-like"/>
    <property type="match status" value="1"/>
</dbReference>
<organism evidence="4 5">
    <name type="scientific">Xylanibacter ruminicola</name>
    <name type="common">Prevotella ruminicola</name>
    <dbReference type="NCBI Taxonomy" id="839"/>
    <lineage>
        <taxon>Bacteria</taxon>
        <taxon>Pseudomonadati</taxon>
        <taxon>Bacteroidota</taxon>
        <taxon>Bacteroidia</taxon>
        <taxon>Bacteroidales</taxon>
        <taxon>Prevotellaceae</taxon>
        <taxon>Xylanibacter</taxon>
    </lineage>
</organism>
<keyword evidence="2" id="KW-0732">Signal</keyword>
<feature type="chain" id="PRO_5009926125" evidence="2">
    <location>
        <begin position="20"/>
        <end position="520"/>
    </location>
</feature>
<keyword evidence="1" id="KW-0677">Repeat</keyword>
<dbReference type="SUPFAM" id="SSF51126">
    <property type="entry name" value="Pectin lyase-like"/>
    <property type="match status" value="1"/>
</dbReference>
<dbReference type="InterPro" id="IPR033427">
    <property type="entry name" value="DUF5123"/>
</dbReference>
<dbReference type="PANTHER" id="PTHR46708:SF2">
    <property type="entry name" value="FIBRONECTIN TYPE-III DOMAIN-CONTAINING PROTEIN"/>
    <property type="match status" value="1"/>
</dbReference>
<dbReference type="InterPro" id="IPR036116">
    <property type="entry name" value="FN3_sf"/>
</dbReference>
<dbReference type="InterPro" id="IPR012334">
    <property type="entry name" value="Pectin_lyas_fold"/>
</dbReference>
<evidence type="ECO:0000256" key="2">
    <source>
        <dbReference type="SAM" id="SignalP"/>
    </source>
</evidence>
<dbReference type="InterPro" id="IPR011050">
    <property type="entry name" value="Pectin_lyase_fold/virulence"/>
</dbReference>
<evidence type="ECO:0000259" key="3">
    <source>
        <dbReference type="PROSITE" id="PS50853"/>
    </source>
</evidence>
<dbReference type="PROSITE" id="PS51257">
    <property type="entry name" value="PROKAR_LIPOPROTEIN"/>
    <property type="match status" value="1"/>
</dbReference>
<dbReference type="OrthoDB" id="691503at2"/>
<dbReference type="Proteomes" id="UP000184280">
    <property type="component" value="Unassembled WGS sequence"/>
</dbReference>
<dbReference type="InterPro" id="IPR050991">
    <property type="entry name" value="ECM_Regulatory_Proteins"/>
</dbReference>
<gene>
    <name evidence="4" type="ORF">SAMN04488494_1424</name>
</gene>
<sequence length="520" mass="55791">MKKIYLKSIVFGLATVALASCSDVADEITSIVYNRNFSPTSVEAKVRNRTNIELSWNLGDGVTNYNVEVYANDSLTFAGSPVQSFSVTPDQVPVLITGLDGETQYSFRVQATDGDATRDSKWAGAYAKTEAEQLFKNVKEEDIKAKEVTLRWTAGEEAATITLTPGNIVYNITAADIAAGAATVTGLTPETEYTAVMARANGKTRGKITFTTGVYLEETDILVKAGSDIAAAINDAPEGYRLIVEPGTYGIATDEVAFGGSVTVSKNLTIKGLRQNDHPVIQGRIKVEAALTIEQVTFDGKGTDGGQAFDFTAANEIEQFSISNSEVTNYTKGFYYVNKAAKIGNITINNCLISNIECDGGDMFDCRAGAILALNITNNTIWNSCKGRDLVRYDDKSSNFAGVAPVITIDHNTIVGACNDAGKRILYVRFKGNSITFTNNIVTASAGNFSNQKNTAVPTFENNFYSGADGYVTEGANANALFVDKSGTIADPQFKDAANGDFTVGNDNVKDKKAGDPRWF</sequence>
<feature type="signal peptide" evidence="2">
    <location>
        <begin position="1"/>
        <end position="19"/>
    </location>
</feature>
<dbReference type="SUPFAM" id="SSF49265">
    <property type="entry name" value="Fibronectin type III"/>
    <property type="match status" value="1"/>
</dbReference>
<feature type="domain" description="Fibronectin type-III" evidence="3">
    <location>
        <begin position="38"/>
        <end position="133"/>
    </location>
</feature>
<proteinExistence type="predicted"/>
<name>A0A1M7GC31_XYLRU</name>
<dbReference type="PANTHER" id="PTHR46708">
    <property type="entry name" value="TENASCIN"/>
    <property type="match status" value="1"/>
</dbReference>
<dbReference type="InterPro" id="IPR003961">
    <property type="entry name" value="FN3_dom"/>
</dbReference>
<dbReference type="CDD" id="cd00063">
    <property type="entry name" value="FN3"/>
    <property type="match status" value="1"/>
</dbReference>
<dbReference type="InterPro" id="IPR032530">
    <property type="entry name" value="DUF4957"/>
</dbReference>
<dbReference type="Pfam" id="PF00041">
    <property type="entry name" value="fn3"/>
    <property type="match status" value="1"/>
</dbReference>
<dbReference type="Gene3D" id="2.60.40.10">
    <property type="entry name" value="Immunoglobulins"/>
    <property type="match status" value="1"/>
</dbReference>